<sequence>MQTIAVVSEHASPLAALGGVDSGGQNLYVAHVARGLAHLGHRVDIYTRLDNPGLPAQLDWYDNVRIIHVPAGPAIALPKESLLPHMKAFGQYMQNYVRDHGIDYDVIHANFFMSAMAALPLARMSGTPLAVTFHALGKVRRMHQSQNDHFSDHRFAIEEEIVRHADCIIAECPQDRQDLIDLYEADPRHIKMVPCGYDPDELAPMDKQKARQVLGWDPSAYYILQLGRMVPRKGIDTVIRALSRLRDVHKIDARLCVVGGNLSDVNLADIDEYERLSAIAVEMQVDRWVNFAGSRARHELSRYYGASDVFVTTPWYEPFGITPLEAMACERPVIGSNTGGIKYTIVDGKTGFLVPPRNPDATAEKLAILAQAPELAQTMGRAGARRAQRMFTWQQVSMQLSGIFQELGSQAAMPYGYARSLDAPAIH</sequence>
<dbReference type="Pfam" id="PF13439">
    <property type="entry name" value="Glyco_transf_4"/>
    <property type="match status" value="1"/>
</dbReference>
<evidence type="ECO:0000259" key="2">
    <source>
        <dbReference type="Pfam" id="PF13439"/>
    </source>
</evidence>
<protein>
    <submittedName>
        <fullName evidence="3">Glycosyltransferase</fullName>
    </submittedName>
</protein>
<dbReference type="Proteomes" id="UP000005267">
    <property type="component" value="Chromosome"/>
</dbReference>
<name>I3UAC4_ADVKW</name>
<dbReference type="RefSeq" id="WP_014750053.1">
    <property type="nucleotide sequence ID" value="NC_017964.1"/>
</dbReference>
<reference evidence="3 4" key="1">
    <citation type="journal article" date="2011" name="J. Bacteriol.">
        <title>Whole-genome shotgun sequencing of the sulfur-oxidizing chemoautotroph Tetrathiobacter kashmirensis.</title>
        <authorList>
            <person name="Ghosh W."/>
            <person name="George A."/>
            <person name="Agarwal A."/>
            <person name="Raj P."/>
            <person name="Alam M."/>
            <person name="Pyne P."/>
            <person name="Das Gupta S.K."/>
        </authorList>
    </citation>
    <scope>NUCLEOTIDE SEQUENCE [LARGE SCALE GENOMIC DNA]</scope>
    <source>
        <strain evidence="3 4">WT001</strain>
    </source>
</reference>
<dbReference type="Gene3D" id="3.40.50.2000">
    <property type="entry name" value="Glycogen Phosphorylase B"/>
    <property type="match status" value="2"/>
</dbReference>
<dbReference type="AlphaFoldDB" id="I3UAC4"/>
<dbReference type="InterPro" id="IPR028098">
    <property type="entry name" value="Glyco_trans_4-like_N"/>
</dbReference>
<dbReference type="PANTHER" id="PTHR45947">
    <property type="entry name" value="SULFOQUINOVOSYL TRANSFERASE SQD2"/>
    <property type="match status" value="1"/>
</dbReference>
<dbReference type="HOGENOM" id="CLU_009583_2_3_4"/>
<dbReference type="OrthoDB" id="433681at2"/>
<feature type="domain" description="Glycosyl transferase family 1" evidence="1">
    <location>
        <begin position="206"/>
        <end position="385"/>
    </location>
</feature>
<evidence type="ECO:0000259" key="1">
    <source>
        <dbReference type="Pfam" id="PF00534"/>
    </source>
</evidence>
<dbReference type="PANTHER" id="PTHR45947:SF3">
    <property type="entry name" value="SULFOQUINOVOSYL TRANSFERASE SQD2"/>
    <property type="match status" value="1"/>
</dbReference>
<organism evidence="3 4">
    <name type="scientific">Advenella kashmirensis (strain DSM 17095 / LMG 22695 / WT001)</name>
    <name type="common">Tetrathiobacter kashmirensis</name>
    <dbReference type="NCBI Taxonomy" id="1036672"/>
    <lineage>
        <taxon>Bacteria</taxon>
        <taxon>Pseudomonadati</taxon>
        <taxon>Pseudomonadota</taxon>
        <taxon>Betaproteobacteria</taxon>
        <taxon>Burkholderiales</taxon>
        <taxon>Alcaligenaceae</taxon>
    </lineage>
</organism>
<reference evidence="4" key="2">
    <citation type="journal article" date="2013" name="PLoS ONE">
        <title>Genome implosion elicits host-confinement in Alcaligenaceae: evidence from the comparative genomics of Tetrathiobacter kashmirensis, a pathogen in the making.</title>
        <authorList>
            <person name="Ghosh W."/>
            <person name="Alam M."/>
            <person name="Roy C."/>
            <person name="Pyne P."/>
            <person name="George A."/>
            <person name="Chakraborty R."/>
            <person name="Majumder S."/>
            <person name="Agarwal A."/>
            <person name="Chakraborty S."/>
            <person name="Majumdar S."/>
            <person name="Gupta S.K."/>
        </authorList>
    </citation>
    <scope>NUCLEOTIDE SEQUENCE [LARGE SCALE GENOMIC DNA]</scope>
    <source>
        <strain evidence="4">WT001</strain>
    </source>
</reference>
<evidence type="ECO:0000313" key="4">
    <source>
        <dbReference type="Proteomes" id="UP000005267"/>
    </source>
</evidence>
<dbReference type="KEGG" id="aka:TKWG_07725"/>
<dbReference type="Pfam" id="PF00534">
    <property type="entry name" value="Glycos_transf_1"/>
    <property type="match status" value="1"/>
</dbReference>
<dbReference type="EMBL" id="CP003555">
    <property type="protein sequence ID" value="AFK61962.1"/>
    <property type="molecule type" value="Genomic_DNA"/>
</dbReference>
<dbReference type="GO" id="GO:0016757">
    <property type="term" value="F:glycosyltransferase activity"/>
    <property type="evidence" value="ECO:0007669"/>
    <property type="project" value="InterPro"/>
</dbReference>
<keyword evidence="4" id="KW-1185">Reference proteome</keyword>
<dbReference type="SUPFAM" id="SSF53756">
    <property type="entry name" value="UDP-Glycosyltransferase/glycogen phosphorylase"/>
    <property type="match status" value="1"/>
</dbReference>
<gene>
    <name evidence="3" type="ordered locus">TKWG_07725</name>
</gene>
<evidence type="ECO:0000313" key="3">
    <source>
        <dbReference type="EMBL" id="AFK61962.1"/>
    </source>
</evidence>
<dbReference type="InterPro" id="IPR050194">
    <property type="entry name" value="Glycosyltransferase_grp1"/>
</dbReference>
<proteinExistence type="predicted"/>
<accession>I3UAC4</accession>
<feature type="domain" description="Glycosyltransferase subfamily 4-like N-terminal" evidence="2">
    <location>
        <begin position="23"/>
        <end position="200"/>
    </location>
</feature>
<dbReference type="InterPro" id="IPR001296">
    <property type="entry name" value="Glyco_trans_1"/>
</dbReference>
<keyword evidence="3" id="KW-0808">Transferase</keyword>
<dbReference type="STRING" id="1036672.TKWG_07725"/>